<proteinExistence type="predicted"/>
<feature type="chain" id="PRO_5045890046" evidence="1">
    <location>
        <begin position="26"/>
        <end position="179"/>
    </location>
</feature>
<evidence type="ECO:0000313" key="3">
    <source>
        <dbReference type="Proteomes" id="UP001596990"/>
    </source>
</evidence>
<name>A0ABW3L2U0_9BACI</name>
<feature type="signal peptide" evidence="1">
    <location>
        <begin position="1"/>
        <end position="25"/>
    </location>
</feature>
<reference evidence="3" key="1">
    <citation type="journal article" date="2019" name="Int. J. Syst. Evol. Microbiol.">
        <title>The Global Catalogue of Microorganisms (GCM) 10K type strain sequencing project: providing services to taxonomists for standard genome sequencing and annotation.</title>
        <authorList>
            <consortium name="The Broad Institute Genomics Platform"/>
            <consortium name="The Broad Institute Genome Sequencing Center for Infectious Disease"/>
            <person name="Wu L."/>
            <person name="Ma J."/>
        </authorList>
    </citation>
    <scope>NUCLEOTIDE SEQUENCE [LARGE SCALE GENOMIC DNA]</scope>
    <source>
        <strain evidence="3">CCUG 56607</strain>
    </source>
</reference>
<gene>
    <name evidence="2" type="ORF">ACFQ2J_10935</name>
</gene>
<keyword evidence="3" id="KW-1185">Reference proteome</keyword>
<keyword evidence="1" id="KW-0732">Signal</keyword>
<sequence length="179" mass="20513">MRKILQSTLILLLIMSCCFQPAAFARSNDLDSRVPMTVDEVYQSMGYVEVSDAINTYESKTSYTIALPEKLPFQTEKNFGKAEGDKLTIDFVSDNGKKLFKLTIQPLADTKQEYNFKLEDGSPALLKSNPSPMNVTFLYFQKDKFLYSLSLNYYDKKSRREKLIDTANSMMADNQTFQE</sequence>
<comment type="caution">
    <text evidence="2">The sequence shown here is derived from an EMBL/GenBank/DDBJ whole genome shotgun (WGS) entry which is preliminary data.</text>
</comment>
<dbReference type="EMBL" id="JBHTKL010000005">
    <property type="protein sequence ID" value="MFD1019686.1"/>
    <property type="molecule type" value="Genomic_DNA"/>
</dbReference>
<dbReference type="RefSeq" id="WP_386059978.1">
    <property type="nucleotide sequence ID" value="NZ_JBHTKL010000005.1"/>
</dbReference>
<organism evidence="2 3">
    <name type="scientific">Thalassobacillus hwangdonensis</name>
    <dbReference type="NCBI Taxonomy" id="546108"/>
    <lineage>
        <taxon>Bacteria</taxon>
        <taxon>Bacillati</taxon>
        <taxon>Bacillota</taxon>
        <taxon>Bacilli</taxon>
        <taxon>Bacillales</taxon>
        <taxon>Bacillaceae</taxon>
        <taxon>Thalassobacillus</taxon>
    </lineage>
</organism>
<evidence type="ECO:0000256" key="1">
    <source>
        <dbReference type="SAM" id="SignalP"/>
    </source>
</evidence>
<dbReference type="PROSITE" id="PS51257">
    <property type="entry name" value="PROKAR_LIPOPROTEIN"/>
    <property type="match status" value="1"/>
</dbReference>
<protein>
    <submittedName>
        <fullName evidence="2">Uncharacterized protein</fullName>
    </submittedName>
</protein>
<accession>A0ABW3L2U0</accession>
<evidence type="ECO:0000313" key="2">
    <source>
        <dbReference type="EMBL" id="MFD1019686.1"/>
    </source>
</evidence>
<dbReference type="Proteomes" id="UP001596990">
    <property type="component" value="Unassembled WGS sequence"/>
</dbReference>